<proteinExistence type="predicted"/>
<dbReference type="Proteomes" id="UP001296873">
    <property type="component" value="Unassembled WGS sequence"/>
</dbReference>
<dbReference type="InterPro" id="IPR027065">
    <property type="entry name" value="Lon_Prtase"/>
</dbReference>
<dbReference type="PANTHER" id="PTHR43718:SF12">
    <property type="entry name" value="LON PROTEASE HOMOLOG"/>
    <property type="match status" value="1"/>
</dbReference>
<accession>A0ABS1DLK3</accession>
<feature type="domain" description="AAA+ ATPase" evidence="2">
    <location>
        <begin position="257"/>
        <end position="405"/>
    </location>
</feature>
<dbReference type="PANTHER" id="PTHR43718">
    <property type="entry name" value="LON PROTEASE"/>
    <property type="match status" value="1"/>
</dbReference>
<evidence type="ECO:0000259" key="2">
    <source>
        <dbReference type="SMART" id="SM00382"/>
    </source>
</evidence>
<reference evidence="3 4" key="1">
    <citation type="journal article" date="2020" name="Microorganisms">
        <title>Osmotic Adaptation and Compatible Solute Biosynthesis of Phototrophic Bacteria as Revealed from Genome Analyses.</title>
        <authorList>
            <person name="Imhoff J.F."/>
            <person name="Rahn T."/>
            <person name="Kunzel S."/>
            <person name="Keller A."/>
            <person name="Neulinger S.C."/>
        </authorList>
    </citation>
    <scope>NUCLEOTIDE SEQUENCE [LARGE SCALE GENOMIC DNA]</scope>
    <source>
        <strain evidence="3 4">DSM 9895</strain>
    </source>
</reference>
<keyword evidence="4" id="KW-1185">Reference proteome</keyword>
<dbReference type="InterPro" id="IPR003959">
    <property type="entry name" value="ATPase_AAA_core"/>
</dbReference>
<evidence type="ECO:0000313" key="3">
    <source>
        <dbReference type="EMBL" id="MBK1671416.1"/>
    </source>
</evidence>
<dbReference type="EMBL" id="NRRL01000185">
    <property type="protein sequence ID" value="MBK1671416.1"/>
    <property type="molecule type" value="Genomic_DNA"/>
</dbReference>
<evidence type="ECO:0000256" key="1">
    <source>
        <dbReference type="SAM" id="MobiDB-lite"/>
    </source>
</evidence>
<dbReference type="Pfam" id="PF00004">
    <property type="entry name" value="AAA"/>
    <property type="match status" value="1"/>
</dbReference>
<dbReference type="RefSeq" id="WP_200344260.1">
    <property type="nucleotide sequence ID" value="NZ_NRRL01000185.1"/>
</dbReference>
<sequence>MDELRWWRRRKPRALTWNDLDSLHRQLIAVTPTETNPGLARLVREAAGESGECAFKTALLLLRENPQTELCRDVIGSWLLLCARGPGTLQDRARDACRVLVDLHAQDVERLQVRGDRDAGDRVAALRHLAIARCHRPRLPSIVRTYQDDLRAAEVGRGPGEVAEDGAAQEPDDPPQDRPTMRVIRGEAIPGPRRLDDRRLIEEYEQLLGPLPLAGNPAMLPYLADQLETAFPWLSGFTAHLRDVLALRQYAGAGWLSLDPVVLVGPPGCGKTALARRLAELAGVGVDLLSLGGSSDARHLLGTARGWASAQPVGALVSIRRHGYANPVVVLDELDKSGGSDRSGRVEDALLAMIEPVSARRYYDECLNVELDLSAVNWIATANDLDRLPAMLKSRLTVIDAPAPDGSHLEVILAQIAADTAAELGTRPETLPALDAVTVAALRADLDRFGDVRRIARAYRRAVAVAVRRCPRPVDA</sequence>
<evidence type="ECO:0000313" key="4">
    <source>
        <dbReference type="Proteomes" id="UP001296873"/>
    </source>
</evidence>
<dbReference type="SUPFAM" id="SSF52540">
    <property type="entry name" value="P-loop containing nucleoside triphosphate hydrolases"/>
    <property type="match status" value="1"/>
</dbReference>
<dbReference type="Gene3D" id="3.40.50.300">
    <property type="entry name" value="P-loop containing nucleotide triphosphate hydrolases"/>
    <property type="match status" value="1"/>
</dbReference>
<organism evidence="3 4">
    <name type="scientific">Rhodovibrio sodomensis</name>
    <dbReference type="NCBI Taxonomy" id="1088"/>
    <lineage>
        <taxon>Bacteria</taxon>
        <taxon>Pseudomonadati</taxon>
        <taxon>Pseudomonadota</taxon>
        <taxon>Alphaproteobacteria</taxon>
        <taxon>Rhodospirillales</taxon>
        <taxon>Rhodovibrionaceae</taxon>
        <taxon>Rhodovibrio</taxon>
    </lineage>
</organism>
<dbReference type="InterPro" id="IPR027417">
    <property type="entry name" value="P-loop_NTPase"/>
</dbReference>
<feature type="region of interest" description="Disordered" evidence="1">
    <location>
        <begin position="157"/>
        <end position="179"/>
    </location>
</feature>
<dbReference type="SMART" id="SM00382">
    <property type="entry name" value="AAA"/>
    <property type="match status" value="1"/>
</dbReference>
<protein>
    <recommendedName>
        <fullName evidence="2">AAA+ ATPase domain-containing protein</fullName>
    </recommendedName>
</protein>
<name>A0ABS1DLK3_9PROT</name>
<comment type="caution">
    <text evidence="3">The sequence shown here is derived from an EMBL/GenBank/DDBJ whole genome shotgun (WGS) entry which is preliminary data.</text>
</comment>
<dbReference type="InterPro" id="IPR003593">
    <property type="entry name" value="AAA+_ATPase"/>
</dbReference>
<gene>
    <name evidence="3" type="ORF">CKO28_25785</name>
</gene>